<dbReference type="EMBL" id="CP031089">
    <property type="protein sequence ID" value="AXF97211.1"/>
    <property type="molecule type" value="Genomic_DNA"/>
</dbReference>
<gene>
    <name evidence="1" type="ORF">SDAV_003014</name>
</gene>
<name>A0A345DSM0_9MOLU</name>
<dbReference type="AlphaFoldDB" id="A0A345DSM0"/>
<accession>A0A345DSM0</accession>
<keyword evidence="1" id="KW-0614">Plasmid</keyword>
<evidence type="ECO:0000313" key="2">
    <source>
        <dbReference type="Proteomes" id="UP000253689"/>
    </source>
</evidence>
<evidence type="ECO:0000313" key="1">
    <source>
        <dbReference type="EMBL" id="AXF97211.1"/>
    </source>
</evidence>
<protein>
    <submittedName>
        <fullName evidence="1">Uncharacterized protein</fullName>
    </submittedName>
</protein>
<dbReference type="KEGG" id="sphh:SDAV_003014"/>
<organism evidence="1 2">
    <name type="scientific">Spiroplasma phoeniceum P40</name>
    <dbReference type="NCBI Taxonomy" id="1276259"/>
    <lineage>
        <taxon>Bacteria</taxon>
        <taxon>Bacillati</taxon>
        <taxon>Mycoplasmatota</taxon>
        <taxon>Mollicutes</taxon>
        <taxon>Entomoplasmatales</taxon>
        <taxon>Spiroplasmataceae</taxon>
        <taxon>Spiroplasma</taxon>
    </lineage>
</organism>
<reference evidence="2" key="1">
    <citation type="submission" date="2018-07" db="EMBL/GenBank/DDBJ databases">
        <title>Complete Genome Sequence of Spiroplasma phoeniceum.</title>
        <authorList>
            <person name="Davis R.E."/>
            <person name="Shao J.Y."/>
            <person name="Zhao Y."/>
            <person name="Silver A."/>
            <person name="Stump z."/>
            <person name="Gasparich G."/>
        </authorList>
    </citation>
    <scope>NUCLEOTIDE SEQUENCE [LARGE SCALE GENOMIC DNA]</scope>
    <source>
        <strain evidence="2">P40</strain>
        <plasmid evidence="2">pSPh535</plasmid>
    </source>
</reference>
<geneLocation type="plasmid" evidence="1 2">
    <name>pSPh535</name>
</geneLocation>
<proteinExistence type="predicted"/>
<dbReference type="Proteomes" id="UP000253689">
    <property type="component" value="Plasmid pSPh535"/>
</dbReference>
<sequence length="111" mass="13098">MSYDVFMLSNEYVLKNINVNNSSNSNYISEEKNLQLKNEWGSANIRLYLEVNLKEEQINTSEGSSNNNHLNLKILIKAELENFEIRRTYGGIINRLQINVDYSNKIWFYKK</sequence>
<keyword evidence="2" id="KW-1185">Reference proteome</keyword>
<dbReference type="RefSeq" id="WP_151202543.1">
    <property type="nucleotide sequence ID" value="NZ_CP031089.1"/>
</dbReference>